<evidence type="ECO:0000256" key="1">
    <source>
        <dbReference type="SAM" id="MobiDB-lite"/>
    </source>
</evidence>
<sequence>MTTAVYPIQDLSAALNEEHKVSILELAWLLNDLSTTITSLADGLEECLALLRSDQPGSTLVLSSNRSEALKGFVLRVGQNIVKADIHLKLSSLNKGQVCSLSLAEGKVIPLAQLGDCANFLTVCLRVIKEMDFVEPALVLSQLRKLLSNIRYAHISIRNVSPAFQFPYTTIEPNVFTPEIPETVAVDLIISESGVIADVRTLTPIDPPAASGNTSIASSSSNATRYRQNSTSGGSSSFRGGSAKYVATIAGGGGSITPRSQPPGLTSQSTMPDLTRTATNISTTSSMASTSSTKSTASTTSWLGSILGRRRQTDPSNMFLYKGQYVKSLERITVQSLDPGLMALISKLNGKPFDVRFWFALRSLIGIQSWN</sequence>
<reference evidence="2" key="1">
    <citation type="submission" date="2023-03" db="EMBL/GenBank/DDBJ databases">
        <title>Near-Complete genome sequence of Lipomyces tetrasporous NRRL Y-64009, an oleaginous yeast capable of growing on lignocellulosic hydrolysates.</title>
        <authorList>
            <consortium name="Lawrence Berkeley National Laboratory"/>
            <person name="Jagtap S.S."/>
            <person name="Liu J.-J."/>
            <person name="Walukiewicz H.E."/>
            <person name="Pangilinan J."/>
            <person name="Lipzen A."/>
            <person name="Ahrendt S."/>
            <person name="Koriabine M."/>
            <person name="Cobaugh K."/>
            <person name="Salamov A."/>
            <person name="Yoshinaga Y."/>
            <person name="Ng V."/>
            <person name="Daum C."/>
            <person name="Grigoriev I.V."/>
            <person name="Slininger P.J."/>
            <person name="Dien B.S."/>
            <person name="Jin Y.-S."/>
            <person name="Rao C.V."/>
        </authorList>
    </citation>
    <scope>NUCLEOTIDE SEQUENCE</scope>
    <source>
        <strain evidence="2">NRRL Y-64009</strain>
    </source>
</reference>
<feature type="region of interest" description="Disordered" evidence="1">
    <location>
        <begin position="207"/>
        <end position="272"/>
    </location>
</feature>
<dbReference type="RefSeq" id="XP_056043453.1">
    <property type="nucleotide sequence ID" value="XM_056187859.1"/>
</dbReference>
<dbReference type="EMBL" id="JARPMG010000006">
    <property type="protein sequence ID" value="KAJ8100003.1"/>
    <property type="molecule type" value="Genomic_DNA"/>
</dbReference>
<accession>A0AAD7QR92</accession>
<feature type="compositionally biased region" description="Low complexity" evidence="1">
    <location>
        <begin position="209"/>
        <end position="242"/>
    </location>
</feature>
<dbReference type="AlphaFoldDB" id="A0AAD7QR92"/>
<evidence type="ECO:0000313" key="2">
    <source>
        <dbReference type="EMBL" id="KAJ8100003.1"/>
    </source>
</evidence>
<proteinExistence type="predicted"/>
<dbReference type="InterPro" id="IPR028241">
    <property type="entry name" value="RAVE2/Rogdi"/>
</dbReference>
<comment type="caution">
    <text evidence="2">The sequence shown here is derived from an EMBL/GenBank/DDBJ whole genome shotgun (WGS) entry which is preliminary data.</text>
</comment>
<gene>
    <name evidence="2" type="ORF">POJ06DRAFT_255148</name>
</gene>
<keyword evidence="3" id="KW-1185">Reference proteome</keyword>
<name>A0AAD7QR92_9ASCO</name>
<evidence type="ECO:0000313" key="3">
    <source>
        <dbReference type="Proteomes" id="UP001217417"/>
    </source>
</evidence>
<dbReference type="Proteomes" id="UP001217417">
    <property type="component" value="Unassembled WGS sequence"/>
</dbReference>
<dbReference type="PANTHER" id="PTHR13618:SF1">
    <property type="entry name" value="PROTEIN ROGDI HOMOLOG"/>
    <property type="match status" value="1"/>
</dbReference>
<dbReference type="Pfam" id="PF10259">
    <property type="entry name" value="Rogdi_lz"/>
    <property type="match status" value="1"/>
</dbReference>
<dbReference type="GeneID" id="80883025"/>
<dbReference type="PANTHER" id="PTHR13618">
    <property type="entry name" value="LEUCINE ZIPPER CONTAINING TRANSCRIPTION FACTOR LZF1"/>
    <property type="match status" value="1"/>
</dbReference>
<feature type="compositionally biased region" description="Polar residues" evidence="1">
    <location>
        <begin position="257"/>
        <end position="272"/>
    </location>
</feature>
<dbReference type="GO" id="GO:0043291">
    <property type="term" value="C:RAVE complex"/>
    <property type="evidence" value="ECO:0007669"/>
    <property type="project" value="TreeGrafter"/>
</dbReference>
<protein>
    <submittedName>
        <fullName evidence="2">RAVE subunit 2/Rogdi</fullName>
    </submittedName>
</protein>
<organism evidence="2 3">
    <name type="scientific">Lipomyces tetrasporus</name>
    <dbReference type="NCBI Taxonomy" id="54092"/>
    <lineage>
        <taxon>Eukaryota</taxon>
        <taxon>Fungi</taxon>
        <taxon>Dikarya</taxon>
        <taxon>Ascomycota</taxon>
        <taxon>Saccharomycotina</taxon>
        <taxon>Lipomycetes</taxon>
        <taxon>Lipomycetales</taxon>
        <taxon>Lipomycetaceae</taxon>
        <taxon>Lipomyces</taxon>
    </lineage>
</organism>